<dbReference type="AlphaFoldDB" id="A0AAU9JE82"/>
<comment type="caution">
    <text evidence="1">The sequence shown here is derived from an EMBL/GenBank/DDBJ whole genome shotgun (WGS) entry which is preliminary data.</text>
</comment>
<proteinExistence type="predicted"/>
<keyword evidence="2" id="KW-1185">Reference proteome</keyword>
<organism evidence="1 2">
    <name type="scientific">Blepharisma stoltei</name>
    <dbReference type="NCBI Taxonomy" id="1481888"/>
    <lineage>
        <taxon>Eukaryota</taxon>
        <taxon>Sar</taxon>
        <taxon>Alveolata</taxon>
        <taxon>Ciliophora</taxon>
        <taxon>Postciliodesmatophora</taxon>
        <taxon>Heterotrichea</taxon>
        <taxon>Heterotrichida</taxon>
        <taxon>Blepharismidae</taxon>
        <taxon>Blepharisma</taxon>
    </lineage>
</organism>
<dbReference type="Proteomes" id="UP001162131">
    <property type="component" value="Unassembled WGS sequence"/>
</dbReference>
<evidence type="ECO:0000313" key="1">
    <source>
        <dbReference type="EMBL" id="CAG9323878.1"/>
    </source>
</evidence>
<protein>
    <submittedName>
        <fullName evidence="1">Uncharacterized protein</fullName>
    </submittedName>
</protein>
<reference evidence="1" key="1">
    <citation type="submission" date="2021-09" db="EMBL/GenBank/DDBJ databases">
        <authorList>
            <consortium name="AG Swart"/>
            <person name="Singh M."/>
            <person name="Singh A."/>
            <person name="Seah K."/>
            <person name="Emmerich C."/>
        </authorList>
    </citation>
    <scope>NUCLEOTIDE SEQUENCE</scope>
    <source>
        <strain evidence="1">ATCC30299</strain>
    </source>
</reference>
<name>A0AAU9JE82_9CILI</name>
<gene>
    <name evidence="1" type="ORF">BSTOLATCC_MIC34914</name>
</gene>
<evidence type="ECO:0000313" key="2">
    <source>
        <dbReference type="Proteomes" id="UP001162131"/>
    </source>
</evidence>
<accession>A0AAU9JE82</accession>
<dbReference type="EMBL" id="CAJZBQ010000035">
    <property type="protein sequence ID" value="CAG9323878.1"/>
    <property type="molecule type" value="Genomic_DNA"/>
</dbReference>
<sequence length="168" mass="19683">MLSAIIILLNTIMIHRFAKRFFSGEVPPEPSAWAYAKWLGAIPFGLFSLIAIYEYLEEKKRIANWLANYNEDKEKENPLEKMIRKALRHYHGSTKNDFLDEEVKEKLRAVCVEHNTSPKDYNEFYTMMNGFKDSEPIVKQVLSICANPDKSEQCRVLIQMSYMFDFIS</sequence>